<dbReference type="InterPro" id="IPR050350">
    <property type="entry name" value="Compl-Cell_Adhes-Reg"/>
</dbReference>
<dbReference type="AlphaFoldDB" id="A0A6I9N2T7"/>
<dbReference type="Gene3D" id="2.10.70.10">
    <property type="entry name" value="Complement Module, domain 1"/>
    <property type="match status" value="3"/>
</dbReference>
<feature type="disulfide bond" evidence="5">
    <location>
        <begin position="150"/>
        <end position="193"/>
    </location>
</feature>
<feature type="disulfide bond" evidence="5">
    <location>
        <begin position="179"/>
        <end position="206"/>
    </location>
</feature>
<feature type="compositionally biased region" description="Polar residues" evidence="6">
    <location>
        <begin position="231"/>
        <end position="253"/>
    </location>
</feature>
<feature type="domain" description="Sushi" evidence="9">
    <location>
        <begin position="91"/>
        <end position="147"/>
    </location>
</feature>
<evidence type="ECO:0000256" key="8">
    <source>
        <dbReference type="SAM" id="SignalP"/>
    </source>
</evidence>
<evidence type="ECO:0000256" key="6">
    <source>
        <dbReference type="SAM" id="MobiDB-lite"/>
    </source>
</evidence>
<keyword evidence="7" id="KW-1133">Transmembrane helix</keyword>
<dbReference type="PANTHER" id="PTHR19325">
    <property type="entry name" value="COMPLEMENT COMPONENT-RELATED SUSHI DOMAIN-CONTAINING"/>
    <property type="match status" value="1"/>
</dbReference>
<protein>
    <submittedName>
        <fullName evidence="11">Complement decay-accelerating factor isoform X1</fullName>
    </submittedName>
</protein>
<organism evidence="10 11">
    <name type="scientific">Notothenia coriiceps</name>
    <name type="common">black rockcod</name>
    <dbReference type="NCBI Taxonomy" id="8208"/>
    <lineage>
        <taxon>Eukaryota</taxon>
        <taxon>Metazoa</taxon>
        <taxon>Chordata</taxon>
        <taxon>Craniata</taxon>
        <taxon>Vertebrata</taxon>
        <taxon>Euteleostomi</taxon>
        <taxon>Actinopterygii</taxon>
        <taxon>Neopterygii</taxon>
        <taxon>Teleostei</taxon>
        <taxon>Neoteleostei</taxon>
        <taxon>Acanthomorphata</taxon>
        <taxon>Eupercaria</taxon>
        <taxon>Perciformes</taxon>
        <taxon>Notothenioidei</taxon>
        <taxon>Nototheniidae</taxon>
        <taxon>Notothenia</taxon>
    </lineage>
</organism>
<feature type="domain" description="Sushi" evidence="9">
    <location>
        <begin position="28"/>
        <end position="90"/>
    </location>
</feature>
<evidence type="ECO:0000313" key="10">
    <source>
        <dbReference type="Proteomes" id="UP000504611"/>
    </source>
</evidence>
<keyword evidence="4" id="KW-0325">Glycoprotein</keyword>
<evidence type="ECO:0000256" key="7">
    <source>
        <dbReference type="SAM" id="Phobius"/>
    </source>
</evidence>
<keyword evidence="7" id="KW-0812">Transmembrane</keyword>
<evidence type="ECO:0000256" key="4">
    <source>
        <dbReference type="ARBA" id="ARBA00023180"/>
    </source>
</evidence>
<feature type="transmembrane region" description="Helical" evidence="7">
    <location>
        <begin position="299"/>
        <end position="319"/>
    </location>
</feature>
<feature type="disulfide bond" evidence="5">
    <location>
        <begin position="61"/>
        <end position="88"/>
    </location>
</feature>
<evidence type="ECO:0000256" key="3">
    <source>
        <dbReference type="ARBA" id="ARBA00023157"/>
    </source>
</evidence>
<dbReference type="RefSeq" id="XP_010768616.1">
    <property type="nucleotide sequence ID" value="XM_010770314.1"/>
</dbReference>
<dbReference type="Proteomes" id="UP000504611">
    <property type="component" value="Unplaced"/>
</dbReference>
<feature type="signal peptide" evidence="8">
    <location>
        <begin position="1"/>
        <end position="28"/>
    </location>
</feature>
<dbReference type="OrthoDB" id="8961654at2759"/>
<dbReference type="SUPFAM" id="SSF57535">
    <property type="entry name" value="Complement control module/SCR domain"/>
    <property type="match status" value="3"/>
</dbReference>
<evidence type="ECO:0000259" key="9">
    <source>
        <dbReference type="PROSITE" id="PS50923"/>
    </source>
</evidence>
<dbReference type="PANTHER" id="PTHR19325:SF569">
    <property type="entry name" value="COMPLEMENT COMPONENT 4 BINDING PROTEIN, SECRETORY-RELATED"/>
    <property type="match status" value="1"/>
</dbReference>
<reference evidence="11" key="1">
    <citation type="submission" date="2025-08" db="UniProtKB">
        <authorList>
            <consortium name="RefSeq"/>
        </authorList>
    </citation>
    <scope>IDENTIFICATION</scope>
    <source>
        <tissue evidence="11">Muscle</tissue>
    </source>
</reference>
<proteinExistence type="predicted"/>
<dbReference type="SMART" id="SM00032">
    <property type="entry name" value="CCP"/>
    <property type="match status" value="3"/>
</dbReference>
<dbReference type="InterPro" id="IPR035976">
    <property type="entry name" value="Sushi/SCR/CCP_sf"/>
</dbReference>
<keyword evidence="7" id="KW-0472">Membrane</keyword>
<dbReference type="Pfam" id="PF00084">
    <property type="entry name" value="Sushi"/>
    <property type="match status" value="3"/>
</dbReference>
<evidence type="ECO:0000256" key="1">
    <source>
        <dbReference type="ARBA" id="ARBA00022659"/>
    </source>
</evidence>
<keyword evidence="3 5" id="KW-1015">Disulfide bond</keyword>
<sequence>MEVLLDTCGRRTVKVLLLLHLFFAKATADCPKPQTRGDIVLTDNALLMNTFPKGVVVNMECANGFVKDSGSGLITCVDDNWTEPDLTCKKKDCGLPTIQPNMSFNTSAGTLFGAVIKVICDKGFQVSGSSFKQCYSLGWVGKAKCEIVTCEIPVKLTNGKSPWDSKDEPMYGEIIQYVCEDGYTLIGKNNTKCSETGVYDSPPPTCEGMTAKAITTTEMVTPTPTPKPAAQDSSAAPTTLRDNTVRTSTTAAVSPSVGGGRENVTAEGRATTSVTSMTSSSFQDKHDGAVDTNQDVGHMPVIISVICVSLAVCIMALFLHKFLLKRKGSYDTREDLKPELLQFQNL</sequence>
<gene>
    <name evidence="11" type="primary">LOC104944741</name>
</gene>
<dbReference type="CDD" id="cd00033">
    <property type="entry name" value="CCP"/>
    <property type="match status" value="2"/>
</dbReference>
<comment type="caution">
    <text evidence="5">Lacks conserved residue(s) required for the propagation of feature annotation.</text>
</comment>
<keyword evidence="2" id="KW-0677">Repeat</keyword>
<keyword evidence="10" id="KW-1185">Reference proteome</keyword>
<dbReference type="InterPro" id="IPR000436">
    <property type="entry name" value="Sushi_SCR_CCP_dom"/>
</dbReference>
<dbReference type="PROSITE" id="PS50923">
    <property type="entry name" value="SUSHI"/>
    <property type="match status" value="3"/>
</dbReference>
<keyword evidence="1 5" id="KW-0768">Sushi</keyword>
<keyword evidence="8" id="KW-0732">Signal</keyword>
<accession>A0A6I9N2T7</accession>
<feature type="domain" description="Sushi" evidence="9">
    <location>
        <begin position="148"/>
        <end position="208"/>
    </location>
</feature>
<evidence type="ECO:0000256" key="5">
    <source>
        <dbReference type="PROSITE-ProRule" id="PRU00302"/>
    </source>
</evidence>
<dbReference type="GeneID" id="104944741"/>
<evidence type="ECO:0000256" key="2">
    <source>
        <dbReference type="ARBA" id="ARBA00022737"/>
    </source>
</evidence>
<name>A0A6I9N2T7_9TELE</name>
<dbReference type="KEGG" id="ncc:104944741"/>
<evidence type="ECO:0000313" key="11">
    <source>
        <dbReference type="RefSeq" id="XP_010768616.1"/>
    </source>
</evidence>
<feature type="compositionally biased region" description="Low complexity" evidence="6">
    <location>
        <begin position="271"/>
        <end position="281"/>
    </location>
</feature>
<feature type="chain" id="PRO_5026916372" evidence="8">
    <location>
        <begin position="29"/>
        <end position="346"/>
    </location>
</feature>
<feature type="region of interest" description="Disordered" evidence="6">
    <location>
        <begin position="221"/>
        <end position="286"/>
    </location>
</feature>